<keyword evidence="4 6" id="KW-1133">Transmembrane helix</keyword>
<evidence type="ECO:0000259" key="7">
    <source>
        <dbReference type="Pfam" id="PF06271"/>
    </source>
</evidence>
<feature type="transmembrane region" description="Helical" evidence="6">
    <location>
        <begin position="37"/>
        <end position="57"/>
    </location>
</feature>
<reference evidence="8 9" key="1">
    <citation type="submission" date="2019-12" db="EMBL/GenBank/DDBJ databases">
        <title>Litoreibacter badius sp. nov., a novel bacteriochlorophyll a-containing bacterium in the genus Litoreibacter.</title>
        <authorList>
            <person name="Kanamuro M."/>
            <person name="Takabe Y."/>
            <person name="Mori K."/>
            <person name="Takaichi S."/>
            <person name="Hanada S."/>
        </authorList>
    </citation>
    <scope>NUCLEOTIDE SEQUENCE [LARGE SCALE GENOMIC DNA]</scope>
    <source>
        <strain evidence="8 9">K6</strain>
    </source>
</reference>
<dbReference type="GO" id="GO:0005886">
    <property type="term" value="C:plasma membrane"/>
    <property type="evidence" value="ECO:0007669"/>
    <property type="project" value="UniProtKB-SubCell"/>
</dbReference>
<evidence type="ECO:0000256" key="4">
    <source>
        <dbReference type="ARBA" id="ARBA00022989"/>
    </source>
</evidence>
<keyword evidence="9" id="KW-1185">Reference proteome</keyword>
<keyword evidence="5 6" id="KW-0472">Membrane</keyword>
<dbReference type="PANTHER" id="PTHR36115">
    <property type="entry name" value="PROLINE-RICH ANTIGEN HOMOLOG-RELATED"/>
    <property type="match status" value="1"/>
</dbReference>
<evidence type="ECO:0000256" key="3">
    <source>
        <dbReference type="ARBA" id="ARBA00022692"/>
    </source>
</evidence>
<comment type="caution">
    <text evidence="8">The sequence shown here is derived from an EMBL/GenBank/DDBJ whole genome shotgun (WGS) entry which is preliminary data.</text>
</comment>
<evidence type="ECO:0000256" key="5">
    <source>
        <dbReference type="ARBA" id="ARBA00023136"/>
    </source>
</evidence>
<evidence type="ECO:0000256" key="6">
    <source>
        <dbReference type="SAM" id="Phobius"/>
    </source>
</evidence>
<keyword evidence="2" id="KW-1003">Cell membrane</keyword>
<name>A0A6N6JKP7_9RHOB</name>
<dbReference type="InterPro" id="IPR010432">
    <property type="entry name" value="RDD"/>
</dbReference>
<comment type="subcellular location">
    <subcellularLocation>
        <location evidence="1">Cell membrane</location>
        <topology evidence="1">Multi-pass membrane protein</topology>
    </subcellularLocation>
</comment>
<dbReference type="AlphaFoldDB" id="A0A6N6JKP7"/>
<evidence type="ECO:0000256" key="2">
    <source>
        <dbReference type="ARBA" id="ARBA00022475"/>
    </source>
</evidence>
<dbReference type="Proteomes" id="UP000436822">
    <property type="component" value="Unassembled WGS sequence"/>
</dbReference>
<evidence type="ECO:0000256" key="1">
    <source>
        <dbReference type="ARBA" id="ARBA00004651"/>
    </source>
</evidence>
<dbReference type="EMBL" id="BLJE01000006">
    <property type="protein sequence ID" value="GFE66886.1"/>
    <property type="molecule type" value="Genomic_DNA"/>
</dbReference>
<protein>
    <submittedName>
        <fullName evidence="8">RDD family protein</fullName>
    </submittedName>
</protein>
<dbReference type="PANTHER" id="PTHR36115:SF6">
    <property type="entry name" value="PROLINE-RICH ANTIGEN HOMOLOG"/>
    <property type="match status" value="1"/>
</dbReference>
<sequence length="160" mass="17451">MSSLMTNFDPQTTASTTALPDPVAQPEFYVGVTFKRFLAWIVDVILIGTLSAIVATLPLFIGWFFFPIIYLGIAVVYRVTTISARSATLGMRLFNIELRDHQGARLDGGTAALHTIGYLVASAFFLPQMISLLMMLLGGRGQGLHDLLIGTAAINRPARY</sequence>
<evidence type="ECO:0000313" key="9">
    <source>
        <dbReference type="Proteomes" id="UP000436822"/>
    </source>
</evidence>
<feature type="transmembrane region" description="Helical" evidence="6">
    <location>
        <begin position="64"/>
        <end position="84"/>
    </location>
</feature>
<organism evidence="8 9">
    <name type="scientific">Litoreibacter roseus</name>
    <dbReference type="NCBI Taxonomy" id="2601869"/>
    <lineage>
        <taxon>Bacteria</taxon>
        <taxon>Pseudomonadati</taxon>
        <taxon>Pseudomonadota</taxon>
        <taxon>Alphaproteobacteria</taxon>
        <taxon>Rhodobacterales</taxon>
        <taxon>Roseobacteraceae</taxon>
        <taxon>Litoreibacter</taxon>
    </lineage>
</organism>
<accession>A0A6N6JKP7</accession>
<keyword evidence="3 6" id="KW-0812">Transmembrane</keyword>
<feature type="domain" description="RDD" evidence="7">
    <location>
        <begin position="33"/>
        <end position="149"/>
    </location>
</feature>
<dbReference type="InterPro" id="IPR051791">
    <property type="entry name" value="Pra-immunoreactive"/>
</dbReference>
<dbReference type="Pfam" id="PF06271">
    <property type="entry name" value="RDD"/>
    <property type="match status" value="1"/>
</dbReference>
<feature type="transmembrane region" description="Helical" evidence="6">
    <location>
        <begin position="116"/>
        <end position="137"/>
    </location>
</feature>
<dbReference type="RefSeq" id="WP_243144985.1">
    <property type="nucleotide sequence ID" value="NZ_BLJE01000006.1"/>
</dbReference>
<gene>
    <name evidence="8" type="ORF">KIN_39600</name>
</gene>
<proteinExistence type="predicted"/>
<evidence type="ECO:0000313" key="8">
    <source>
        <dbReference type="EMBL" id="GFE66886.1"/>
    </source>
</evidence>